<evidence type="ECO:0000256" key="3">
    <source>
        <dbReference type="ARBA" id="ARBA00022741"/>
    </source>
</evidence>
<dbReference type="STRING" id="1218493.JF76_14930"/>
<evidence type="ECO:0000256" key="4">
    <source>
        <dbReference type="ARBA" id="ARBA00022840"/>
    </source>
</evidence>
<dbReference type="PANTHER" id="PTHR24221">
    <property type="entry name" value="ATP-BINDING CASSETTE SUB-FAMILY B"/>
    <property type="match status" value="1"/>
</dbReference>
<dbReference type="GO" id="GO:0140359">
    <property type="term" value="F:ABC-type transporter activity"/>
    <property type="evidence" value="ECO:0007669"/>
    <property type="project" value="InterPro"/>
</dbReference>
<dbReference type="RefSeq" id="WP_045928490.1">
    <property type="nucleotide sequence ID" value="NZ_JBHSZS010000026.1"/>
</dbReference>
<dbReference type="Gene3D" id="1.20.1560.10">
    <property type="entry name" value="ABC transporter type 1, transmembrane domain"/>
    <property type="match status" value="1"/>
</dbReference>
<dbReference type="InterPro" id="IPR039421">
    <property type="entry name" value="Type_1_exporter"/>
</dbReference>
<dbReference type="InterPro" id="IPR036640">
    <property type="entry name" value="ABC1_TM_sf"/>
</dbReference>
<evidence type="ECO:0000256" key="1">
    <source>
        <dbReference type="ARBA" id="ARBA00004651"/>
    </source>
</evidence>
<dbReference type="GO" id="GO:0005886">
    <property type="term" value="C:plasma membrane"/>
    <property type="evidence" value="ECO:0007669"/>
    <property type="project" value="UniProtKB-SubCell"/>
</dbReference>
<dbReference type="AlphaFoldDB" id="A0A0F4L874"/>
<evidence type="ECO:0000259" key="9">
    <source>
        <dbReference type="PROSITE" id="PS50929"/>
    </source>
</evidence>
<feature type="transmembrane region" description="Helical" evidence="7">
    <location>
        <begin position="232"/>
        <end position="254"/>
    </location>
</feature>
<dbReference type="Pfam" id="PF00664">
    <property type="entry name" value="ABC_membrane"/>
    <property type="match status" value="1"/>
</dbReference>
<keyword evidence="5 7" id="KW-1133">Transmembrane helix</keyword>
<feature type="transmembrane region" description="Helical" evidence="7">
    <location>
        <begin position="149"/>
        <end position="167"/>
    </location>
</feature>
<evidence type="ECO:0000259" key="8">
    <source>
        <dbReference type="PROSITE" id="PS50893"/>
    </source>
</evidence>
<dbReference type="InterPro" id="IPR003593">
    <property type="entry name" value="AAA+_ATPase"/>
</dbReference>
<dbReference type="PROSITE" id="PS50893">
    <property type="entry name" value="ABC_TRANSPORTER_2"/>
    <property type="match status" value="1"/>
</dbReference>
<dbReference type="GO" id="GO:0016887">
    <property type="term" value="F:ATP hydrolysis activity"/>
    <property type="evidence" value="ECO:0007669"/>
    <property type="project" value="InterPro"/>
</dbReference>
<evidence type="ECO:0000256" key="5">
    <source>
        <dbReference type="ARBA" id="ARBA00022989"/>
    </source>
</evidence>
<reference evidence="10 11" key="1">
    <citation type="submission" date="2014-12" db="EMBL/GenBank/DDBJ databases">
        <title>Comparative genomics of the lactic acid bacteria isolated from the honey bee gut.</title>
        <authorList>
            <person name="Ellegaard K.M."/>
            <person name="Tamarit D."/>
            <person name="Javelind E."/>
            <person name="Olofsson T."/>
            <person name="Andersson S.G."/>
            <person name="Vasquez A."/>
        </authorList>
    </citation>
    <scope>NUCLEOTIDE SEQUENCE [LARGE SCALE GENOMIC DNA]</scope>
    <source>
        <strain evidence="10 11">Biut2</strain>
    </source>
</reference>
<dbReference type="OrthoDB" id="2326711at2"/>
<dbReference type="PROSITE" id="PS50929">
    <property type="entry name" value="ABC_TM1F"/>
    <property type="match status" value="1"/>
</dbReference>
<dbReference type="InterPro" id="IPR027417">
    <property type="entry name" value="P-loop_NTPase"/>
</dbReference>
<comment type="subcellular location">
    <subcellularLocation>
        <location evidence="1">Cell membrane</location>
        <topology evidence="1">Multi-pass membrane protein</topology>
    </subcellularLocation>
</comment>
<dbReference type="SMART" id="SM00382">
    <property type="entry name" value="AAA"/>
    <property type="match status" value="1"/>
</dbReference>
<name>A0A0F4L874_9LACO</name>
<evidence type="ECO:0000256" key="2">
    <source>
        <dbReference type="ARBA" id="ARBA00022692"/>
    </source>
</evidence>
<dbReference type="Proteomes" id="UP000033533">
    <property type="component" value="Unassembled WGS sequence"/>
</dbReference>
<dbReference type="SUPFAM" id="SSF90123">
    <property type="entry name" value="ABC transporter transmembrane region"/>
    <property type="match status" value="1"/>
</dbReference>
<keyword evidence="2 7" id="KW-0812">Transmembrane</keyword>
<dbReference type="InterPro" id="IPR025662">
    <property type="entry name" value="Sigma_54_int_dom_ATP-bd_1"/>
</dbReference>
<comment type="caution">
    <text evidence="10">The sequence shown here is derived from an EMBL/GenBank/DDBJ whole genome shotgun (WGS) entry which is preliminary data.</text>
</comment>
<dbReference type="HOGENOM" id="CLU_000604_84_3_9"/>
<feature type="domain" description="ABC transmembrane type-1" evidence="9">
    <location>
        <begin position="41"/>
        <end position="292"/>
    </location>
</feature>
<evidence type="ECO:0000313" key="11">
    <source>
        <dbReference type="Proteomes" id="UP000033533"/>
    </source>
</evidence>
<evidence type="ECO:0000256" key="6">
    <source>
        <dbReference type="ARBA" id="ARBA00023136"/>
    </source>
</evidence>
<organism evidence="10 11">
    <name type="scientific">Lactobacillus kullabergensis</name>
    <dbReference type="NCBI Taxonomy" id="1218493"/>
    <lineage>
        <taxon>Bacteria</taxon>
        <taxon>Bacillati</taxon>
        <taxon>Bacillota</taxon>
        <taxon>Bacilli</taxon>
        <taxon>Lactobacillales</taxon>
        <taxon>Lactobacillaceae</taxon>
        <taxon>Lactobacillus</taxon>
    </lineage>
</organism>
<protein>
    <submittedName>
        <fullName evidence="10">ABC transporter</fullName>
    </submittedName>
</protein>
<feature type="transmembrane region" description="Helical" evidence="7">
    <location>
        <begin position="49"/>
        <end position="67"/>
    </location>
</feature>
<feature type="transmembrane region" description="Helical" evidence="7">
    <location>
        <begin position="124"/>
        <end position="143"/>
    </location>
</feature>
<dbReference type="PROSITE" id="PS00675">
    <property type="entry name" value="SIGMA54_INTERACT_1"/>
    <property type="match status" value="1"/>
</dbReference>
<dbReference type="Gene3D" id="3.40.50.300">
    <property type="entry name" value="P-loop containing nucleotide triphosphate hydrolases"/>
    <property type="match status" value="1"/>
</dbReference>
<dbReference type="EMBL" id="JXBY01000025">
    <property type="protein sequence ID" value="KJY54473.1"/>
    <property type="molecule type" value="Genomic_DNA"/>
</dbReference>
<keyword evidence="6 7" id="KW-0472">Membrane</keyword>
<dbReference type="CDD" id="cd03228">
    <property type="entry name" value="ABCC_MRP_Like"/>
    <property type="match status" value="1"/>
</dbReference>
<evidence type="ECO:0000313" key="10">
    <source>
        <dbReference type="EMBL" id="KJY54473.1"/>
    </source>
</evidence>
<keyword evidence="4" id="KW-0067">ATP-binding</keyword>
<proteinExistence type="predicted"/>
<feature type="domain" description="ABC transporter" evidence="8">
    <location>
        <begin position="320"/>
        <end position="521"/>
    </location>
</feature>
<dbReference type="SUPFAM" id="SSF52540">
    <property type="entry name" value="P-loop containing nucleoside triphosphate hydrolases"/>
    <property type="match status" value="1"/>
</dbReference>
<dbReference type="InterPro" id="IPR011527">
    <property type="entry name" value="ABC1_TM_dom"/>
</dbReference>
<dbReference type="GO" id="GO:0034040">
    <property type="term" value="F:ATPase-coupled lipid transmembrane transporter activity"/>
    <property type="evidence" value="ECO:0007669"/>
    <property type="project" value="TreeGrafter"/>
</dbReference>
<feature type="transmembrane region" description="Helical" evidence="7">
    <location>
        <begin position="260"/>
        <end position="289"/>
    </location>
</feature>
<evidence type="ECO:0000256" key="7">
    <source>
        <dbReference type="SAM" id="Phobius"/>
    </source>
</evidence>
<gene>
    <name evidence="10" type="ORF">JF76_14930</name>
</gene>
<dbReference type="InterPro" id="IPR003439">
    <property type="entry name" value="ABC_transporter-like_ATP-bd"/>
</dbReference>
<keyword evidence="3" id="KW-0547">Nucleotide-binding</keyword>
<dbReference type="Pfam" id="PF00005">
    <property type="entry name" value="ABC_tran"/>
    <property type="match status" value="1"/>
</dbReference>
<dbReference type="GO" id="GO:0005524">
    <property type="term" value="F:ATP binding"/>
    <property type="evidence" value="ECO:0007669"/>
    <property type="project" value="UniProtKB-KW"/>
</dbReference>
<accession>A0A0F4L874</accession>
<dbReference type="PANTHER" id="PTHR24221:SF654">
    <property type="entry name" value="ATP-BINDING CASSETTE SUB-FAMILY B MEMBER 6"/>
    <property type="match status" value="1"/>
</dbReference>
<sequence>MTFKNFFHTNRIRFISMVLFSLLQPFVLIGASYSNMWEFTALRQHDGQAWLLIIAFTTLAYLSSYAFDWGSECLLTRQVQEFNHTLRSKMVSHIYHDRKDYQTSQVKSRLTNDLNTVNDQSFNLIPVICNFLGYVIFSVIALLTMHWSLLLLILISVAVSIVLPKIIEKPLQRATEKVSHQNRQYLDLIEKWLSGIAELERYLAGDKLTSVMHKGAQDLEKANLKQTQEQQVLSIITNGVAQIMILILFVWTGILIKSGLVTFGAIAVIGNFSHYISLAIEYLPFYFGLIKGSKTLRNKVTAATLPVKTDEENLATPYAFSTKDLAISFPNGETLKFPDITVNFGEKILLSGDSGAGKSTLFKILLGILPPSSGKIAFKDQEGKVIKPDLAKIGYIAQDPVLFPSTIKNNITMFDPQLNQLAEPAAVTVGLKPDLAQFAQGIETKVNLQKLNVSGGQRQKIILARTQIHDSKILLIDEGTSAIDQAGTRAILQELLKLPSTVIFIAHNFDKKLQLLFDREIHLSK</sequence>
<feature type="transmembrane region" description="Helical" evidence="7">
    <location>
        <begin position="12"/>
        <end position="29"/>
    </location>
</feature>
<dbReference type="PATRIC" id="fig|1218493.3.peg.1565"/>